<sequence length="693" mass="79091">MIHLGLTLPGSRKKKLPVIRQDQFSECGHVCVAMISNYYGHKIDLPYLRALNEPSINGSTILDLMYLLEKLKFHTRPIRAELNELKRVQCPAILHWNMNHFVVLQSVGSTHVVIHDPALGRRDVSLSELSISFTGIVLEVEQTDDFCAIRSNNKLNLLNLFNGINGLKKSLIVLWLLSLIIEIFILINPIFLQYITDNVADVNSLNNLYVTAIGFIVLTLCHIFIEYMRSHFVVYLTNRMSEYFSSGVMNHLLRLPFEYFERRHRGDILSRFHSINEIQSKLTTDSINTLLDGIVILLALIIMSIYSLKLTCIVIFALSLYLILRTISYRHLRNQTEISVIEHANVNSKFLEIIQIIIPIKLYLKESTMYREWKNYFIKAMNADIKIARANIFYSTINLFLFNIEHILVIAIGATLVVQNQFSVGMLIAFLAYRQVLVNKTTLFIHKVFDYRLMSVQINRISDILMQPTERDDHHVLVNKEIEGDLKIKNLNYKYPGTSQLILNNINLSIKSGEKVVITGPSGIGKTTLLKIMLGLIVPTQGEVFIDGVSLKILGLKKYRSVCASVMQDDMLISGSILDNITFMDNKIDIDRVYQVARISQIHEDILNMPMSYETLIGDMGSSLSGGQKQRILIARALYKNPKILFLDEATSHLDVDTEIKINNALKQLKITQVVIAHRIESIKMADRIIDLS</sequence>
<dbReference type="InterPro" id="IPR039421">
    <property type="entry name" value="Type_1_exporter"/>
</dbReference>
<dbReference type="Gene3D" id="1.20.1560.10">
    <property type="entry name" value="ABC transporter type 1, transmembrane domain"/>
    <property type="match status" value="1"/>
</dbReference>
<dbReference type="EMBL" id="DACSEI010000018">
    <property type="protein sequence ID" value="HAT1596716.1"/>
    <property type="molecule type" value="Genomic_DNA"/>
</dbReference>
<feature type="domain" description="ABC transmembrane type-1" evidence="9">
    <location>
        <begin position="176"/>
        <end position="433"/>
    </location>
</feature>
<evidence type="ECO:0000256" key="5">
    <source>
        <dbReference type="ARBA" id="ARBA00022989"/>
    </source>
</evidence>
<dbReference type="SUPFAM" id="SSF90123">
    <property type="entry name" value="ABC transporter transmembrane region"/>
    <property type="match status" value="1"/>
</dbReference>
<reference evidence="11" key="1">
    <citation type="journal article" date="2018" name="Genome Biol.">
        <title>SKESA: strategic k-mer extension for scrupulous assemblies.</title>
        <authorList>
            <person name="Souvorov A."/>
            <person name="Agarwala R."/>
            <person name="Lipman D.J."/>
        </authorList>
    </citation>
    <scope>NUCLEOTIDE SEQUENCE</scope>
    <source>
        <strain evidence="11">D3612</strain>
    </source>
</reference>
<feature type="transmembrane region" description="Helical" evidence="7">
    <location>
        <begin position="207"/>
        <end position="225"/>
    </location>
</feature>
<evidence type="ECO:0000259" key="9">
    <source>
        <dbReference type="PROSITE" id="PS50929"/>
    </source>
</evidence>
<reference evidence="11" key="2">
    <citation type="submission" date="2020-11" db="EMBL/GenBank/DDBJ databases">
        <authorList>
            <consortium name="NCBI Pathogen Detection Project"/>
        </authorList>
    </citation>
    <scope>NUCLEOTIDE SEQUENCE</scope>
    <source>
        <strain evidence="11">D3612</strain>
    </source>
</reference>
<evidence type="ECO:0000256" key="6">
    <source>
        <dbReference type="ARBA" id="ARBA00023136"/>
    </source>
</evidence>
<dbReference type="CDD" id="cd18567">
    <property type="entry name" value="ABC_6TM_CvaB_RaxB_like"/>
    <property type="match status" value="1"/>
</dbReference>
<name>A0AAN5KS30_LEGPN</name>
<dbReference type="GO" id="GO:0034040">
    <property type="term" value="F:ATPase-coupled lipid transmembrane transporter activity"/>
    <property type="evidence" value="ECO:0007669"/>
    <property type="project" value="TreeGrafter"/>
</dbReference>
<dbReference type="InterPro" id="IPR017871">
    <property type="entry name" value="ABC_transporter-like_CS"/>
</dbReference>
<evidence type="ECO:0000256" key="7">
    <source>
        <dbReference type="SAM" id="Phobius"/>
    </source>
</evidence>
<dbReference type="PROSITE" id="PS50929">
    <property type="entry name" value="ABC_TM1F"/>
    <property type="match status" value="1"/>
</dbReference>
<dbReference type="AlphaFoldDB" id="A0AAN5KS30"/>
<dbReference type="InterPro" id="IPR003593">
    <property type="entry name" value="AAA+_ATPase"/>
</dbReference>
<dbReference type="Pfam" id="PF03412">
    <property type="entry name" value="Peptidase_C39"/>
    <property type="match status" value="1"/>
</dbReference>
<dbReference type="InterPro" id="IPR036640">
    <property type="entry name" value="ABC1_TM_sf"/>
</dbReference>
<evidence type="ECO:0000313" key="12">
    <source>
        <dbReference type="Proteomes" id="UP000861567"/>
    </source>
</evidence>
<dbReference type="Pfam" id="PF00005">
    <property type="entry name" value="ABC_tran"/>
    <property type="match status" value="1"/>
</dbReference>
<organism evidence="11 12">
    <name type="scientific">Legionella pneumophila</name>
    <dbReference type="NCBI Taxonomy" id="446"/>
    <lineage>
        <taxon>Bacteria</taxon>
        <taxon>Pseudomonadati</taxon>
        <taxon>Pseudomonadota</taxon>
        <taxon>Gammaproteobacteria</taxon>
        <taxon>Legionellales</taxon>
        <taxon>Legionellaceae</taxon>
        <taxon>Legionella</taxon>
    </lineage>
</organism>
<dbReference type="InterPro" id="IPR005074">
    <property type="entry name" value="Peptidase_C39"/>
</dbReference>
<dbReference type="SMART" id="SM00382">
    <property type="entry name" value="AAA"/>
    <property type="match status" value="1"/>
</dbReference>
<dbReference type="PROSITE" id="PS50990">
    <property type="entry name" value="PEPTIDASE_C39"/>
    <property type="match status" value="1"/>
</dbReference>
<accession>A0AAN5KS30</accession>
<dbReference type="Pfam" id="PF00664">
    <property type="entry name" value="ABC_membrane"/>
    <property type="match status" value="1"/>
</dbReference>
<dbReference type="PANTHER" id="PTHR24221:SF606">
    <property type="entry name" value="COLICIN V SECRETION-PROCESSING ATP-BINDING PROTEIN"/>
    <property type="match status" value="1"/>
</dbReference>
<dbReference type="GO" id="GO:0006508">
    <property type="term" value="P:proteolysis"/>
    <property type="evidence" value="ECO:0007669"/>
    <property type="project" value="InterPro"/>
</dbReference>
<protein>
    <submittedName>
        <fullName evidence="11">Peptidase domain-containing ABC transporter</fullName>
    </submittedName>
</protein>
<evidence type="ECO:0000259" key="10">
    <source>
        <dbReference type="PROSITE" id="PS50990"/>
    </source>
</evidence>
<dbReference type="GO" id="GO:0005524">
    <property type="term" value="F:ATP binding"/>
    <property type="evidence" value="ECO:0007669"/>
    <property type="project" value="UniProtKB-KW"/>
</dbReference>
<dbReference type="Gene3D" id="3.40.50.300">
    <property type="entry name" value="P-loop containing nucleotide triphosphate hydrolases"/>
    <property type="match status" value="1"/>
</dbReference>
<gene>
    <name evidence="11" type="ORF">I8Y58_001947</name>
</gene>
<keyword evidence="3" id="KW-0547">Nucleotide-binding</keyword>
<dbReference type="InterPro" id="IPR011527">
    <property type="entry name" value="ABC1_TM_dom"/>
</dbReference>
<evidence type="ECO:0000256" key="2">
    <source>
        <dbReference type="ARBA" id="ARBA00022692"/>
    </source>
</evidence>
<comment type="subcellular location">
    <subcellularLocation>
        <location evidence="1">Cell membrane</location>
        <topology evidence="1">Multi-pass membrane protein</topology>
    </subcellularLocation>
</comment>
<feature type="transmembrane region" description="Helical" evidence="7">
    <location>
        <begin position="294"/>
        <end position="324"/>
    </location>
</feature>
<dbReference type="Gene3D" id="3.90.70.10">
    <property type="entry name" value="Cysteine proteinases"/>
    <property type="match status" value="1"/>
</dbReference>
<dbReference type="PROSITE" id="PS50893">
    <property type="entry name" value="ABC_TRANSPORTER_2"/>
    <property type="match status" value="1"/>
</dbReference>
<dbReference type="GO" id="GO:0140359">
    <property type="term" value="F:ABC-type transporter activity"/>
    <property type="evidence" value="ECO:0007669"/>
    <property type="project" value="InterPro"/>
</dbReference>
<evidence type="ECO:0000313" key="11">
    <source>
        <dbReference type="EMBL" id="HAT1596716.1"/>
    </source>
</evidence>
<keyword evidence="6 7" id="KW-0472">Membrane</keyword>
<dbReference type="Proteomes" id="UP000861567">
    <property type="component" value="Unassembled WGS sequence"/>
</dbReference>
<dbReference type="PANTHER" id="PTHR24221">
    <property type="entry name" value="ATP-BINDING CASSETTE SUB-FAMILY B"/>
    <property type="match status" value="1"/>
</dbReference>
<dbReference type="PROSITE" id="PS00211">
    <property type="entry name" value="ABC_TRANSPORTER_1"/>
    <property type="match status" value="1"/>
</dbReference>
<proteinExistence type="predicted"/>
<keyword evidence="4" id="KW-0067">ATP-binding</keyword>
<comment type="caution">
    <text evidence="11">The sequence shown here is derived from an EMBL/GenBank/DDBJ whole genome shotgun (WGS) entry which is preliminary data.</text>
</comment>
<dbReference type="InterPro" id="IPR003439">
    <property type="entry name" value="ABC_transporter-like_ATP-bd"/>
</dbReference>
<dbReference type="SUPFAM" id="SSF52540">
    <property type="entry name" value="P-loop containing nucleoside triphosphate hydrolases"/>
    <property type="match status" value="1"/>
</dbReference>
<feature type="transmembrane region" description="Helical" evidence="7">
    <location>
        <begin position="407"/>
        <end position="433"/>
    </location>
</feature>
<dbReference type="GO" id="GO:0008233">
    <property type="term" value="F:peptidase activity"/>
    <property type="evidence" value="ECO:0007669"/>
    <property type="project" value="InterPro"/>
</dbReference>
<feature type="domain" description="Peptidase C39" evidence="10">
    <location>
        <begin position="21"/>
        <end position="140"/>
    </location>
</feature>
<dbReference type="GO" id="GO:0016887">
    <property type="term" value="F:ATP hydrolysis activity"/>
    <property type="evidence" value="ECO:0007669"/>
    <property type="project" value="InterPro"/>
</dbReference>
<keyword evidence="2 7" id="KW-0812">Transmembrane</keyword>
<evidence type="ECO:0000256" key="4">
    <source>
        <dbReference type="ARBA" id="ARBA00022840"/>
    </source>
</evidence>
<evidence type="ECO:0000256" key="3">
    <source>
        <dbReference type="ARBA" id="ARBA00022741"/>
    </source>
</evidence>
<evidence type="ECO:0000256" key="1">
    <source>
        <dbReference type="ARBA" id="ARBA00004651"/>
    </source>
</evidence>
<dbReference type="InterPro" id="IPR027417">
    <property type="entry name" value="P-loop_NTPase"/>
</dbReference>
<evidence type="ECO:0000259" key="8">
    <source>
        <dbReference type="PROSITE" id="PS50893"/>
    </source>
</evidence>
<dbReference type="GO" id="GO:0005886">
    <property type="term" value="C:plasma membrane"/>
    <property type="evidence" value="ECO:0007669"/>
    <property type="project" value="UniProtKB-SubCell"/>
</dbReference>
<feature type="transmembrane region" description="Helical" evidence="7">
    <location>
        <begin position="171"/>
        <end position="195"/>
    </location>
</feature>
<feature type="domain" description="ABC transporter" evidence="8">
    <location>
        <begin position="486"/>
        <end position="693"/>
    </location>
</feature>
<keyword evidence="5 7" id="KW-1133">Transmembrane helix</keyword>